<evidence type="ECO:0000256" key="2">
    <source>
        <dbReference type="ARBA" id="ARBA00023274"/>
    </source>
</evidence>
<dbReference type="InterPro" id="IPR023803">
    <property type="entry name" value="Ribosomal_bS16_dom_sf"/>
</dbReference>
<dbReference type="NCBIfam" id="TIGR00002">
    <property type="entry name" value="S16"/>
    <property type="match status" value="1"/>
</dbReference>
<dbReference type="SUPFAM" id="SSF54565">
    <property type="entry name" value="Ribosomal protein S16"/>
    <property type="match status" value="1"/>
</dbReference>
<gene>
    <name evidence="3" type="ORF">MNBD_NITROSPINAE05-1015</name>
</gene>
<dbReference type="GO" id="GO:0005737">
    <property type="term" value="C:cytoplasm"/>
    <property type="evidence" value="ECO:0007669"/>
    <property type="project" value="UniProtKB-ARBA"/>
</dbReference>
<proteinExistence type="inferred from homology"/>
<evidence type="ECO:0000256" key="1">
    <source>
        <dbReference type="ARBA" id="ARBA00022980"/>
    </source>
</evidence>
<reference evidence="3" key="1">
    <citation type="submission" date="2018-06" db="EMBL/GenBank/DDBJ databases">
        <authorList>
            <person name="Zhirakovskaya E."/>
        </authorList>
    </citation>
    <scope>NUCLEOTIDE SEQUENCE</scope>
</reference>
<dbReference type="InterPro" id="IPR020592">
    <property type="entry name" value="Ribosomal_bS16_CS"/>
</dbReference>
<keyword evidence="2" id="KW-0687">Ribonucleoprotein</keyword>
<dbReference type="InterPro" id="IPR000307">
    <property type="entry name" value="Ribosomal_bS16"/>
</dbReference>
<dbReference type="PROSITE" id="PS00732">
    <property type="entry name" value="RIBOSOMAL_S16"/>
    <property type="match status" value="1"/>
</dbReference>
<dbReference type="PANTHER" id="PTHR12919:SF20">
    <property type="entry name" value="SMALL RIBOSOMAL SUBUNIT PROTEIN BS16M"/>
    <property type="match status" value="1"/>
</dbReference>
<dbReference type="GO" id="GO:0006412">
    <property type="term" value="P:translation"/>
    <property type="evidence" value="ECO:0007669"/>
    <property type="project" value="InterPro"/>
</dbReference>
<dbReference type="GO" id="GO:0003735">
    <property type="term" value="F:structural constituent of ribosome"/>
    <property type="evidence" value="ECO:0007669"/>
    <property type="project" value="InterPro"/>
</dbReference>
<organism evidence="3">
    <name type="scientific">hydrothermal vent metagenome</name>
    <dbReference type="NCBI Taxonomy" id="652676"/>
    <lineage>
        <taxon>unclassified sequences</taxon>
        <taxon>metagenomes</taxon>
        <taxon>ecological metagenomes</taxon>
    </lineage>
</organism>
<dbReference type="PANTHER" id="PTHR12919">
    <property type="entry name" value="30S RIBOSOMAL PROTEIN S16"/>
    <property type="match status" value="1"/>
</dbReference>
<dbReference type="EMBL" id="UOGG01000101">
    <property type="protein sequence ID" value="VAX30151.1"/>
    <property type="molecule type" value="Genomic_DNA"/>
</dbReference>
<dbReference type="GO" id="GO:0015935">
    <property type="term" value="C:small ribosomal subunit"/>
    <property type="evidence" value="ECO:0007669"/>
    <property type="project" value="TreeGrafter"/>
</dbReference>
<protein>
    <submittedName>
        <fullName evidence="3">SSU ribosomal protein S16p</fullName>
    </submittedName>
</protein>
<dbReference type="AlphaFoldDB" id="A0A3B1CUG8"/>
<evidence type="ECO:0000313" key="3">
    <source>
        <dbReference type="EMBL" id="VAX30151.1"/>
    </source>
</evidence>
<sequence length="83" mass="9335">MVVIRLTRRGAKKRPFYRIVAADQRFPRDGRFLEIIGTFDPLKSEDNCKIDMEKASAWIAKGARPSKTVASLLKKAEAAQQTA</sequence>
<keyword evidence="1 3" id="KW-0689">Ribosomal protein</keyword>
<dbReference type="Pfam" id="PF00886">
    <property type="entry name" value="Ribosomal_S16"/>
    <property type="match status" value="1"/>
</dbReference>
<dbReference type="HAMAP" id="MF_00385">
    <property type="entry name" value="Ribosomal_bS16"/>
    <property type="match status" value="1"/>
</dbReference>
<name>A0A3B1CUG8_9ZZZZ</name>
<dbReference type="Gene3D" id="3.30.1320.10">
    <property type="match status" value="1"/>
</dbReference>
<accession>A0A3B1CUG8</accession>